<evidence type="ECO:0000256" key="4">
    <source>
        <dbReference type="ARBA" id="ARBA00022833"/>
    </source>
</evidence>
<accession>A0ABX5WI54</accession>
<dbReference type="InterPro" id="IPR001915">
    <property type="entry name" value="Peptidase_M48"/>
</dbReference>
<dbReference type="Gene3D" id="1.25.40.10">
    <property type="entry name" value="Tetratricopeptide repeat domain"/>
    <property type="match status" value="1"/>
</dbReference>
<feature type="domain" description="Peptidase M48" evidence="7">
    <location>
        <begin position="69"/>
        <end position="238"/>
    </location>
</feature>
<dbReference type="CDD" id="cd07324">
    <property type="entry name" value="M48C_Oma1-like"/>
    <property type="match status" value="1"/>
</dbReference>
<dbReference type="RefSeq" id="WP_081953801.1">
    <property type="nucleotide sequence ID" value="NZ_CP041153.1"/>
</dbReference>
<evidence type="ECO:0000256" key="6">
    <source>
        <dbReference type="RuleBase" id="RU003983"/>
    </source>
</evidence>
<reference evidence="8 9" key="1">
    <citation type="submission" date="2019-06" db="EMBL/GenBank/DDBJ databases">
        <title>Complete genome of Shewanella marisflavi ECSMB14101, a mussel settlement-inducing bacterium isolated from East China Sea.</title>
        <authorList>
            <person name="Yang J."/>
            <person name="Liang X."/>
            <person name="Chang R."/>
            <person name="Peng L."/>
        </authorList>
    </citation>
    <scope>NUCLEOTIDE SEQUENCE [LARGE SCALE GENOMIC DNA]</scope>
    <source>
        <strain evidence="8 9">ECSMB14101</strain>
    </source>
</reference>
<dbReference type="Gene3D" id="3.30.2010.10">
    <property type="entry name" value="Metalloproteases ('zincins'), catalytic domain"/>
    <property type="match status" value="1"/>
</dbReference>
<dbReference type="EMBL" id="CP041153">
    <property type="protein sequence ID" value="QDF74069.1"/>
    <property type="molecule type" value="Genomic_DNA"/>
</dbReference>
<keyword evidence="3 6" id="KW-0378">Hydrolase</keyword>
<sequence length="411" mass="46228">MDRKLITIASIIMLATACASTTKSRDVKPLTVNAAVLQSPEETKLLKKSQQVHDELVRKGLIVRDKELNRYISDLAAKVAPEFNHPSIKLNFYVLKDASVNATAFPNGNIYLNAGLISKLTSEEHLAFVIAHEIVHVINRHSLLTTISSKNTIASSHIANMLLMGTNLVYFATLSELSSFSREKEDEADYGAMKLLHASSINLSEGAKAIANLRLGKNNKESASIWSSHPDIDERLSRFGDRVTSNHWQNDIATVDVAQYQSIRTKVAEQVIKIRLLNKQFELAEEVVTQELTITPNNPKLHFYLGEIHRLKVQHPDATATEHAWLNGIKDDEKLRELLSKNHADYLVSAKQNYEKALAIDEHFTLSYRGLAMLALHRGEKDQAKALFDKYLGTENISDRRYITSIRDNIH</sequence>
<evidence type="ECO:0000256" key="1">
    <source>
        <dbReference type="ARBA" id="ARBA00022670"/>
    </source>
</evidence>
<keyword evidence="1 6" id="KW-0645">Protease</keyword>
<dbReference type="PROSITE" id="PS51257">
    <property type="entry name" value="PROKAR_LIPOPROTEIN"/>
    <property type="match status" value="1"/>
</dbReference>
<evidence type="ECO:0000313" key="8">
    <source>
        <dbReference type="EMBL" id="QDF74069.1"/>
    </source>
</evidence>
<dbReference type="InterPro" id="IPR011990">
    <property type="entry name" value="TPR-like_helical_dom_sf"/>
</dbReference>
<dbReference type="PANTHER" id="PTHR22726:SF1">
    <property type="entry name" value="METALLOENDOPEPTIDASE OMA1, MITOCHONDRIAL"/>
    <property type="match status" value="1"/>
</dbReference>
<comment type="similarity">
    <text evidence="6">Belongs to the peptidase M48 family.</text>
</comment>
<dbReference type="Proteomes" id="UP000318758">
    <property type="component" value="Chromosome"/>
</dbReference>
<keyword evidence="2" id="KW-0479">Metal-binding</keyword>
<keyword evidence="5 6" id="KW-0482">Metalloprotease</keyword>
<comment type="cofactor">
    <cofactor evidence="6">
        <name>Zn(2+)</name>
        <dbReference type="ChEBI" id="CHEBI:29105"/>
    </cofactor>
    <text evidence="6">Binds 1 zinc ion per subunit.</text>
</comment>
<proteinExistence type="inferred from homology"/>
<dbReference type="SUPFAM" id="SSF48452">
    <property type="entry name" value="TPR-like"/>
    <property type="match status" value="1"/>
</dbReference>
<evidence type="ECO:0000313" key="9">
    <source>
        <dbReference type="Proteomes" id="UP000318758"/>
    </source>
</evidence>
<keyword evidence="9" id="KW-1185">Reference proteome</keyword>
<evidence type="ECO:0000259" key="7">
    <source>
        <dbReference type="Pfam" id="PF01435"/>
    </source>
</evidence>
<dbReference type="PANTHER" id="PTHR22726">
    <property type="entry name" value="METALLOENDOPEPTIDASE OMA1"/>
    <property type="match status" value="1"/>
</dbReference>
<dbReference type="Pfam" id="PF01435">
    <property type="entry name" value="Peptidase_M48"/>
    <property type="match status" value="1"/>
</dbReference>
<evidence type="ECO:0000256" key="3">
    <source>
        <dbReference type="ARBA" id="ARBA00022801"/>
    </source>
</evidence>
<protein>
    <recommendedName>
        <fullName evidence="7">Peptidase M48 domain-containing protein</fullName>
    </recommendedName>
</protein>
<organism evidence="8 9">
    <name type="scientific">Shewanella marisflavi</name>
    <dbReference type="NCBI Taxonomy" id="260364"/>
    <lineage>
        <taxon>Bacteria</taxon>
        <taxon>Pseudomonadati</taxon>
        <taxon>Pseudomonadota</taxon>
        <taxon>Gammaproteobacteria</taxon>
        <taxon>Alteromonadales</taxon>
        <taxon>Shewanellaceae</taxon>
        <taxon>Shewanella</taxon>
    </lineage>
</organism>
<name>A0ABX5WI54_9GAMM</name>
<evidence type="ECO:0000256" key="5">
    <source>
        <dbReference type="ARBA" id="ARBA00023049"/>
    </source>
</evidence>
<keyword evidence="4 6" id="KW-0862">Zinc</keyword>
<evidence type="ECO:0000256" key="2">
    <source>
        <dbReference type="ARBA" id="ARBA00022723"/>
    </source>
</evidence>
<dbReference type="InterPro" id="IPR051156">
    <property type="entry name" value="Mito/Outer_Membr_Metalloprot"/>
</dbReference>
<gene>
    <name evidence="8" type="ORF">FGA12_02220</name>
</gene>